<name>A0ABV8MNN4_9NEIS</name>
<dbReference type="CDD" id="cd02142">
    <property type="entry name" value="McbC_SagB-like_oxidoreductase"/>
    <property type="match status" value="1"/>
</dbReference>
<dbReference type="PANTHER" id="PTHR43745:SF2">
    <property type="entry name" value="NITROREDUCTASE MJ1384-RELATED"/>
    <property type="match status" value="1"/>
</dbReference>
<evidence type="ECO:0000259" key="1">
    <source>
        <dbReference type="Pfam" id="PF00881"/>
    </source>
</evidence>
<dbReference type="InterPro" id="IPR020051">
    <property type="entry name" value="SagB-type_dehydrogenase"/>
</dbReference>
<comment type="caution">
    <text evidence="2">The sequence shown here is derived from an EMBL/GenBank/DDBJ whole genome shotgun (WGS) entry which is preliminary data.</text>
</comment>
<keyword evidence="3" id="KW-1185">Reference proteome</keyword>
<dbReference type="Proteomes" id="UP001595791">
    <property type="component" value="Unassembled WGS sequence"/>
</dbReference>
<dbReference type="NCBIfam" id="TIGR03605">
    <property type="entry name" value="antibiot_sagB"/>
    <property type="match status" value="1"/>
</dbReference>
<gene>
    <name evidence="2" type="ORF">ACFOW7_06035</name>
</gene>
<sequence length="286" mass="31932">MTSSTPVLVNSQPTDPDRLYEIFHENTKHRWSQDLENRLRIGSYLIEERSIRETANNYKVYQLAERLALPSAEPLEMATSTALARRVSSRQFNGQSITLNELSNLLYHGAACTRQGLSASHRDVELHFRNYPSGGGLYPIEVYPVLLRVEGQQPMITHYDPLNHRLDILQRDISLDALHSAFAEVGELLAQAAVVVFMTSVFARSTVKYNDRGYRLCLLEAGHLAQNLCITTAASGLSSLVHAGYDDDAAARWLDCDGVNEAVVHSVFIGHPHADDPWFASRNEAV</sequence>
<evidence type="ECO:0000313" key="3">
    <source>
        <dbReference type="Proteomes" id="UP001595791"/>
    </source>
</evidence>
<protein>
    <submittedName>
        <fullName evidence="2">SagB/ThcOx family dehydrogenase</fullName>
    </submittedName>
</protein>
<proteinExistence type="predicted"/>
<dbReference type="InterPro" id="IPR052544">
    <property type="entry name" value="Bacteriocin_Proc_Enz"/>
</dbReference>
<dbReference type="InterPro" id="IPR029479">
    <property type="entry name" value="Nitroreductase"/>
</dbReference>
<reference evidence="3" key="1">
    <citation type="journal article" date="2019" name="Int. J. Syst. Evol. Microbiol.">
        <title>The Global Catalogue of Microorganisms (GCM) 10K type strain sequencing project: providing services to taxonomists for standard genome sequencing and annotation.</title>
        <authorList>
            <consortium name="The Broad Institute Genomics Platform"/>
            <consortium name="The Broad Institute Genome Sequencing Center for Infectious Disease"/>
            <person name="Wu L."/>
            <person name="Ma J."/>
        </authorList>
    </citation>
    <scope>NUCLEOTIDE SEQUENCE [LARGE SCALE GENOMIC DNA]</scope>
    <source>
        <strain evidence="3">LMG 29894</strain>
    </source>
</reference>
<dbReference type="Gene3D" id="3.40.109.10">
    <property type="entry name" value="NADH Oxidase"/>
    <property type="match status" value="1"/>
</dbReference>
<organism evidence="2 3">
    <name type="scientific">Chitinimonas lacunae</name>
    <dbReference type="NCBI Taxonomy" id="1963018"/>
    <lineage>
        <taxon>Bacteria</taxon>
        <taxon>Pseudomonadati</taxon>
        <taxon>Pseudomonadota</taxon>
        <taxon>Betaproteobacteria</taxon>
        <taxon>Neisseriales</taxon>
        <taxon>Chitinibacteraceae</taxon>
        <taxon>Chitinimonas</taxon>
    </lineage>
</organism>
<dbReference type="RefSeq" id="WP_378162104.1">
    <property type="nucleotide sequence ID" value="NZ_JBHSBU010000001.1"/>
</dbReference>
<dbReference type="SUPFAM" id="SSF55469">
    <property type="entry name" value="FMN-dependent nitroreductase-like"/>
    <property type="match status" value="1"/>
</dbReference>
<dbReference type="InterPro" id="IPR000415">
    <property type="entry name" value="Nitroreductase-like"/>
</dbReference>
<evidence type="ECO:0000313" key="2">
    <source>
        <dbReference type="EMBL" id="MFC4158916.1"/>
    </source>
</evidence>
<dbReference type="EMBL" id="JBHSBU010000001">
    <property type="protein sequence ID" value="MFC4158916.1"/>
    <property type="molecule type" value="Genomic_DNA"/>
</dbReference>
<feature type="domain" description="Nitroreductase" evidence="1">
    <location>
        <begin position="84"/>
        <end position="270"/>
    </location>
</feature>
<dbReference type="Pfam" id="PF00881">
    <property type="entry name" value="Nitroreductase"/>
    <property type="match status" value="1"/>
</dbReference>
<accession>A0ABV8MNN4</accession>
<dbReference type="PANTHER" id="PTHR43745">
    <property type="entry name" value="NITROREDUCTASE MJ1384-RELATED"/>
    <property type="match status" value="1"/>
</dbReference>